<organism evidence="1 2">
    <name type="scientific">Candidatus Magasanikbacteria bacterium RIFOXYB1_FULL_40_15</name>
    <dbReference type="NCBI Taxonomy" id="1798697"/>
    <lineage>
        <taxon>Bacteria</taxon>
        <taxon>Candidatus Magasanikiibacteriota</taxon>
    </lineage>
</organism>
<accession>A0A1F6NJ89</accession>
<evidence type="ECO:0008006" key="3">
    <source>
        <dbReference type="Google" id="ProtNLM"/>
    </source>
</evidence>
<name>A0A1F6NJ89_9BACT</name>
<dbReference type="CDD" id="cd02518">
    <property type="entry name" value="GT2_SpsF"/>
    <property type="match status" value="1"/>
</dbReference>
<sequence length="247" mass="28455">MKTVIIVQARMGSTRLPGKMMMSINGRPMVEYVFDRVGLSKLADEVWLATTVSVQDDVLAQWAEKNNIHYFRGSEDDVLDRYYQTAKQAEADIVARVTGDCPLADYEVIDQVIAEYKEGGYDYVSNVHPPTYPDGLDMEVFSFEALEKAWKEAKLPSEREHVTPYIWENPDKFKMKNITAGQDFSAQRWTLDTKEDFELIEKIILECDRINSKCGMAEILEILATHSEWLKINDKYGRNEGYKKSEK</sequence>
<evidence type="ECO:0000313" key="1">
    <source>
        <dbReference type="EMBL" id="OGH83919.1"/>
    </source>
</evidence>
<dbReference type="PANTHER" id="PTHR42866:SF1">
    <property type="entry name" value="SPORE COAT POLYSACCHARIDE BIOSYNTHESIS PROTEIN SPSF"/>
    <property type="match status" value="1"/>
</dbReference>
<reference evidence="1 2" key="1">
    <citation type="journal article" date="2016" name="Nat. Commun.">
        <title>Thousands of microbial genomes shed light on interconnected biogeochemical processes in an aquifer system.</title>
        <authorList>
            <person name="Anantharaman K."/>
            <person name="Brown C.T."/>
            <person name="Hug L.A."/>
            <person name="Sharon I."/>
            <person name="Castelle C.J."/>
            <person name="Probst A.J."/>
            <person name="Thomas B.C."/>
            <person name="Singh A."/>
            <person name="Wilkins M.J."/>
            <person name="Karaoz U."/>
            <person name="Brodie E.L."/>
            <person name="Williams K.H."/>
            <person name="Hubbard S.S."/>
            <person name="Banfield J.F."/>
        </authorList>
    </citation>
    <scope>NUCLEOTIDE SEQUENCE [LARGE SCALE GENOMIC DNA]</scope>
</reference>
<dbReference type="Proteomes" id="UP000176300">
    <property type="component" value="Unassembled WGS sequence"/>
</dbReference>
<gene>
    <name evidence="1" type="ORF">A2373_01155</name>
</gene>
<dbReference type="EMBL" id="MFQS01000007">
    <property type="protein sequence ID" value="OGH83919.1"/>
    <property type="molecule type" value="Genomic_DNA"/>
</dbReference>
<dbReference type="STRING" id="1798697.A2373_01155"/>
<protein>
    <recommendedName>
        <fullName evidence="3">Acylneuraminate cytidylyltransferase</fullName>
    </recommendedName>
</protein>
<dbReference type="GO" id="GO:0005829">
    <property type="term" value="C:cytosol"/>
    <property type="evidence" value="ECO:0007669"/>
    <property type="project" value="TreeGrafter"/>
</dbReference>
<proteinExistence type="predicted"/>
<dbReference type="AlphaFoldDB" id="A0A1F6NJ89"/>
<dbReference type="InterPro" id="IPR003329">
    <property type="entry name" value="Cytidylyl_trans"/>
</dbReference>
<dbReference type="SUPFAM" id="SSF53448">
    <property type="entry name" value="Nucleotide-diphospho-sugar transferases"/>
    <property type="match status" value="1"/>
</dbReference>
<dbReference type="InterPro" id="IPR029044">
    <property type="entry name" value="Nucleotide-diphossugar_trans"/>
</dbReference>
<evidence type="ECO:0000313" key="2">
    <source>
        <dbReference type="Proteomes" id="UP000176300"/>
    </source>
</evidence>
<comment type="caution">
    <text evidence="1">The sequence shown here is derived from an EMBL/GenBank/DDBJ whole genome shotgun (WGS) entry which is preliminary data.</text>
</comment>
<dbReference type="Pfam" id="PF02348">
    <property type="entry name" value="CTP_transf_3"/>
    <property type="match status" value="1"/>
</dbReference>
<dbReference type="Gene3D" id="3.90.550.10">
    <property type="entry name" value="Spore Coat Polysaccharide Biosynthesis Protein SpsA, Chain A"/>
    <property type="match status" value="1"/>
</dbReference>
<dbReference type="PANTHER" id="PTHR42866">
    <property type="entry name" value="3-DEOXY-MANNO-OCTULOSONATE CYTIDYLYLTRANSFERASE"/>
    <property type="match status" value="1"/>
</dbReference>